<keyword evidence="6 12" id="KW-0028">Amino-acid biosynthesis</keyword>
<dbReference type="GO" id="GO:0005829">
    <property type="term" value="C:cytosol"/>
    <property type="evidence" value="ECO:0007669"/>
    <property type="project" value="TreeGrafter"/>
</dbReference>
<dbReference type="PIRSF" id="PIRSF001365">
    <property type="entry name" value="DHDPS"/>
    <property type="match status" value="1"/>
</dbReference>
<evidence type="ECO:0000256" key="14">
    <source>
        <dbReference type="PIRSR" id="PIRSR001365-1"/>
    </source>
</evidence>
<feature type="binding site" evidence="12 15">
    <location>
        <position position="46"/>
    </location>
    <ligand>
        <name>pyruvate</name>
        <dbReference type="ChEBI" id="CHEBI:15361"/>
    </ligand>
</feature>
<sequence>MQKYQGSMVALITPFKNGKVDFQALERLVEFHVKNGTTCIVVTGTTGECPTLSFEEHVEAIKAVVNYAKGRILVMAGAGSNNPVEAIALSNAAKDAGADCLLHNAGYYNRPNQEGLYAHFKMVHDNTDLPIFLYNVPGRTVVNISSELVAKLAKLERIIGIKDATGNLERPWIERNLIDKPFIWLSGEDSTAVNFNVAGGVGVISVTANVAPALVAKVQNLTLEKKWEEAANEHLKLMTLHKLMFKEPSPAPAKYGASLLGLCSEESRLPILPISQSLRDEIKTQMQKLELI</sequence>
<dbReference type="Proteomes" id="UP000242432">
    <property type="component" value="Unassembled WGS sequence"/>
</dbReference>
<dbReference type="HAMAP" id="MF_00418">
    <property type="entry name" value="DapA"/>
    <property type="match status" value="1"/>
</dbReference>
<keyword evidence="5 12" id="KW-0963">Cytoplasm</keyword>
<accession>A0A1T4VG32</accession>
<reference evidence="17" key="1">
    <citation type="submission" date="2017-02" db="EMBL/GenBank/DDBJ databases">
        <authorList>
            <person name="Varghese N."/>
            <person name="Submissions S."/>
        </authorList>
    </citation>
    <scope>NUCLEOTIDE SEQUENCE [LARGE SCALE GENOMIC DNA]</scope>
    <source>
        <strain evidence="17">DSM 3072</strain>
    </source>
</reference>
<organism evidence="16 17">
    <name type="scientific">Succinivibrio dextrinosolvens DSM 3072</name>
    <dbReference type="NCBI Taxonomy" id="1123324"/>
    <lineage>
        <taxon>Bacteria</taxon>
        <taxon>Pseudomonadati</taxon>
        <taxon>Pseudomonadota</taxon>
        <taxon>Gammaproteobacteria</taxon>
        <taxon>Aeromonadales</taxon>
        <taxon>Succinivibrionaceae</taxon>
        <taxon>Succinivibrio</taxon>
    </lineage>
</organism>
<comment type="subunit">
    <text evidence="12">Homotetramer; dimer of dimers.</text>
</comment>
<dbReference type="CDD" id="cd00950">
    <property type="entry name" value="DHDPS"/>
    <property type="match status" value="1"/>
</dbReference>
<evidence type="ECO:0000256" key="5">
    <source>
        <dbReference type="ARBA" id="ARBA00022490"/>
    </source>
</evidence>
<feature type="site" description="Part of a proton relay during catalysis" evidence="12">
    <location>
        <position position="108"/>
    </location>
</feature>
<dbReference type="Pfam" id="PF00701">
    <property type="entry name" value="DHDPS"/>
    <property type="match status" value="1"/>
</dbReference>
<dbReference type="InterPro" id="IPR013785">
    <property type="entry name" value="Aldolase_TIM"/>
</dbReference>
<keyword evidence="9 12" id="KW-0456">Lyase</keyword>
<dbReference type="InterPro" id="IPR005263">
    <property type="entry name" value="DapA"/>
</dbReference>
<evidence type="ECO:0000256" key="7">
    <source>
        <dbReference type="ARBA" id="ARBA00022915"/>
    </source>
</evidence>
<keyword evidence="7 12" id="KW-0220">Diaminopimelate biosynthesis</keyword>
<dbReference type="AlphaFoldDB" id="A0A1T4VG32"/>
<dbReference type="Gene3D" id="3.20.20.70">
    <property type="entry name" value="Aldolase class I"/>
    <property type="match status" value="1"/>
</dbReference>
<evidence type="ECO:0000256" key="4">
    <source>
        <dbReference type="ARBA" id="ARBA00012086"/>
    </source>
</evidence>
<comment type="similarity">
    <text evidence="3 12 13">Belongs to the DapA family.</text>
</comment>
<evidence type="ECO:0000313" key="17">
    <source>
        <dbReference type="Proteomes" id="UP000242432"/>
    </source>
</evidence>
<evidence type="ECO:0000256" key="15">
    <source>
        <dbReference type="PIRSR" id="PIRSR001365-2"/>
    </source>
</evidence>
<dbReference type="PRINTS" id="PR00146">
    <property type="entry name" value="DHPICSNTHASE"/>
</dbReference>
<keyword evidence="17" id="KW-1185">Reference proteome</keyword>
<feature type="active site" description="Schiff-base intermediate with substrate" evidence="12 14">
    <location>
        <position position="162"/>
    </location>
</feature>
<dbReference type="GO" id="GO:0019877">
    <property type="term" value="P:diaminopimelate biosynthetic process"/>
    <property type="evidence" value="ECO:0007669"/>
    <property type="project" value="UniProtKB-UniRule"/>
</dbReference>
<evidence type="ECO:0000313" key="16">
    <source>
        <dbReference type="EMBL" id="SKA63934.1"/>
    </source>
</evidence>
<protein>
    <recommendedName>
        <fullName evidence="4 12">4-hydroxy-tetrahydrodipicolinate synthase</fullName>
        <shortName evidence="12">HTPA synthase</shortName>
        <ecNumber evidence="4 12">4.3.3.7</ecNumber>
    </recommendedName>
</protein>
<evidence type="ECO:0000256" key="8">
    <source>
        <dbReference type="ARBA" id="ARBA00023154"/>
    </source>
</evidence>
<feature type="binding site" evidence="12 15">
    <location>
        <position position="204"/>
    </location>
    <ligand>
        <name>pyruvate</name>
        <dbReference type="ChEBI" id="CHEBI:15361"/>
    </ligand>
</feature>
<name>A0A1T4VG32_9GAMM</name>
<dbReference type="GO" id="GO:0009089">
    <property type="term" value="P:lysine biosynthetic process via diaminopimelate"/>
    <property type="evidence" value="ECO:0007669"/>
    <property type="project" value="UniProtKB-UniRule"/>
</dbReference>
<dbReference type="GO" id="GO:0008840">
    <property type="term" value="F:4-hydroxy-tetrahydrodipicolinate synthase activity"/>
    <property type="evidence" value="ECO:0007669"/>
    <property type="project" value="UniProtKB-UniRule"/>
</dbReference>
<comment type="subcellular location">
    <subcellularLocation>
        <location evidence="12">Cytoplasm</location>
    </subcellularLocation>
</comment>
<keyword evidence="8 12" id="KW-0457">Lysine biosynthesis</keyword>
<evidence type="ECO:0000256" key="2">
    <source>
        <dbReference type="ARBA" id="ARBA00005120"/>
    </source>
</evidence>
<evidence type="ECO:0000256" key="1">
    <source>
        <dbReference type="ARBA" id="ARBA00003294"/>
    </source>
</evidence>
<comment type="caution">
    <text evidence="12">Was originally thought to be a dihydrodipicolinate synthase (DHDPS), catalyzing the condensation of (S)-aspartate-beta-semialdehyde [(S)-ASA] and pyruvate to dihydrodipicolinate (DHDP). However, it was shown in E.coli that the product of the enzymatic reaction is not dihydrodipicolinate but in fact (4S)-4-hydroxy-2,3,4,5-tetrahydro-(2S)-dipicolinic acid (HTPA), and that the consecutive dehydration reaction leading to DHDP is not spontaneous but catalyzed by DapB.</text>
</comment>
<dbReference type="SMART" id="SM01130">
    <property type="entry name" value="DHDPS"/>
    <property type="match status" value="1"/>
</dbReference>
<evidence type="ECO:0000256" key="3">
    <source>
        <dbReference type="ARBA" id="ARBA00007592"/>
    </source>
</evidence>
<gene>
    <name evidence="12" type="primary">dapA</name>
    <name evidence="16" type="ORF">SAMN02745213_01471</name>
</gene>
<dbReference type="EMBL" id="FUXX01000023">
    <property type="protein sequence ID" value="SKA63934.1"/>
    <property type="molecule type" value="Genomic_DNA"/>
</dbReference>
<dbReference type="STRING" id="83771.SAMN02910357_00563"/>
<comment type="catalytic activity">
    <reaction evidence="11 12">
        <text>L-aspartate 4-semialdehyde + pyruvate = (2S,4S)-4-hydroxy-2,3,4,5-tetrahydrodipicolinate + H2O + H(+)</text>
        <dbReference type="Rhea" id="RHEA:34171"/>
        <dbReference type="ChEBI" id="CHEBI:15361"/>
        <dbReference type="ChEBI" id="CHEBI:15377"/>
        <dbReference type="ChEBI" id="CHEBI:15378"/>
        <dbReference type="ChEBI" id="CHEBI:67139"/>
        <dbReference type="ChEBI" id="CHEBI:537519"/>
        <dbReference type="EC" id="4.3.3.7"/>
    </reaction>
</comment>
<comment type="pathway">
    <text evidence="2 12">Amino-acid biosynthesis; L-lysine biosynthesis via DAP pathway; (S)-tetrahydrodipicolinate from L-aspartate: step 3/4.</text>
</comment>
<proteinExistence type="inferred from homology"/>
<dbReference type="NCBIfam" id="TIGR00674">
    <property type="entry name" value="dapA"/>
    <property type="match status" value="1"/>
</dbReference>
<comment type="function">
    <text evidence="1 12">Catalyzes the condensation of (S)-aspartate-beta-semialdehyde [(S)-ASA] and pyruvate to 4-hydroxy-tetrahydrodipicolinate (HTPA).</text>
</comment>
<dbReference type="InterPro" id="IPR002220">
    <property type="entry name" value="DapA-like"/>
</dbReference>
<feature type="active site" description="Proton donor/acceptor" evidence="12 14">
    <location>
        <position position="134"/>
    </location>
</feature>
<dbReference type="UniPathway" id="UPA00034">
    <property type="reaction ID" value="UER00017"/>
</dbReference>
<evidence type="ECO:0000256" key="12">
    <source>
        <dbReference type="HAMAP-Rule" id="MF_00418"/>
    </source>
</evidence>
<dbReference type="EC" id="4.3.3.7" evidence="4 12"/>
<dbReference type="InterPro" id="IPR020625">
    <property type="entry name" value="Schiff_base-form_aldolases_AS"/>
</dbReference>
<evidence type="ECO:0000256" key="6">
    <source>
        <dbReference type="ARBA" id="ARBA00022605"/>
    </source>
</evidence>
<dbReference type="PROSITE" id="PS00666">
    <property type="entry name" value="DHDPS_2"/>
    <property type="match status" value="1"/>
</dbReference>
<dbReference type="RefSeq" id="WP_078928911.1">
    <property type="nucleotide sequence ID" value="NZ_FUXX01000023.1"/>
</dbReference>
<evidence type="ECO:0000256" key="11">
    <source>
        <dbReference type="ARBA" id="ARBA00047836"/>
    </source>
</evidence>
<dbReference type="PANTHER" id="PTHR12128">
    <property type="entry name" value="DIHYDRODIPICOLINATE SYNTHASE"/>
    <property type="match status" value="1"/>
</dbReference>
<dbReference type="SUPFAM" id="SSF51569">
    <property type="entry name" value="Aldolase"/>
    <property type="match status" value="1"/>
</dbReference>
<feature type="site" description="Part of a proton relay during catalysis" evidence="12">
    <location>
        <position position="45"/>
    </location>
</feature>
<evidence type="ECO:0000256" key="10">
    <source>
        <dbReference type="ARBA" id="ARBA00023270"/>
    </source>
</evidence>
<evidence type="ECO:0000256" key="13">
    <source>
        <dbReference type="PIRNR" id="PIRNR001365"/>
    </source>
</evidence>
<dbReference type="PANTHER" id="PTHR12128:SF66">
    <property type="entry name" value="4-HYDROXY-2-OXOGLUTARATE ALDOLASE, MITOCHONDRIAL"/>
    <property type="match status" value="1"/>
</dbReference>
<evidence type="ECO:0000256" key="9">
    <source>
        <dbReference type="ARBA" id="ARBA00023239"/>
    </source>
</evidence>
<keyword evidence="10 12" id="KW-0704">Schiff base</keyword>